<dbReference type="EMBL" id="VSSQ01091505">
    <property type="protein sequence ID" value="MPN37049.1"/>
    <property type="molecule type" value="Genomic_DNA"/>
</dbReference>
<evidence type="ECO:0008006" key="2">
    <source>
        <dbReference type="Google" id="ProtNLM"/>
    </source>
</evidence>
<protein>
    <recommendedName>
        <fullName evidence="2">Cation efflux protein cytoplasmic domain-containing protein</fullName>
    </recommendedName>
</protein>
<accession>A0A645HFV7</accession>
<gene>
    <name evidence="1" type="ORF">SDC9_184565</name>
</gene>
<dbReference type="InterPro" id="IPR036837">
    <property type="entry name" value="Cation_efflux_CTD_sf"/>
</dbReference>
<evidence type="ECO:0000313" key="1">
    <source>
        <dbReference type="EMBL" id="MPN37049.1"/>
    </source>
</evidence>
<comment type="caution">
    <text evidence="1">The sequence shown here is derived from an EMBL/GenBank/DDBJ whole genome shotgun (WGS) entry which is preliminary data.</text>
</comment>
<proteinExistence type="predicted"/>
<sequence>MISLHAEVPANENVLDIHDEIDNIETELKKKLGCETVIHMDPIVVDDGITEETRKKVAALVNRIDGQISIHDFRMVAGPTHTNLIFDAVVPFKFRLADERVRSEICVAVQALDGSYFAIVNVERSYTK</sequence>
<reference evidence="1" key="1">
    <citation type="submission" date="2019-08" db="EMBL/GenBank/DDBJ databases">
        <authorList>
            <person name="Kucharzyk K."/>
            <person name="Murdoch R.W."/>
            <person name="Higgins S."/>
            <person name="Loffler F."/>
        </authorList>
    </citation>
    <scope>NUCLEOTIDE SEQUENCE</scope>
</reference>
<name>A0A645HFV7_9ZZZZ</name>
<dbReference type="SUPFAM" id="SSF160240">
    <property type="entry name" value="Cation efflux protein cytoplasmic domain-like"/>
    <property type="match status" value="1"/>
</dbReference>
<dbReference type="Gene3D" id="3.30.70.1350">
    <property type="entry name" value="Cation efflux protein, cytoplasmic domain"/>
    <property type="match status" value="1"/>
</dbReference>
<dbReference type="AlphaFoldDB" id="A0A645HFV7"/>
<organism evidence="1">
    <name type="scientific">bioreactor metagenome</name>
    <dbReference type="NCBI Taxonomy" id="1076179"/>
    <lineage>
        <taxon>unclassified sequences</taxon>
        <taxon>metagenomes</taxon>
        <taxon>ecological metagenomes</taxon>
    </lineage>
</organism>